<evidence type="ECO:0000313" key="107">
    <source>
        <dbReference type="Proteomes" id="UP000840197"/>
    </source>
</evidence>
<dbReference type="Proteomes" id="UP000398321">
    <property type="component" value="Unassembled WGS sequence"/>
</dbReference>
<dbReference type="Proteomes" id="UP000522199">
    <property type="component" value="Unassembled WGS sequence"/>
</dbReference>
<keyword evidence="10 14" id="KW-1133">Transmembrane helix</keyword>
<evidence type="ECO:0000313" key="63">
    <source>
        <dbReference type="EMBL" id="OET47905.1"/>
    </source>
</evidence>
<evidence type="ECO:0000313" key="111">
    <source>
        <dbReference type="Proteomes" id="UP000852906"/>
    </source>
</evidence>
<evidence type="ECO:0000256" key="1">
    <source>
        <dbReference type="ARBA" id="ARBA00004117"/>
    </source>
</evidence>
<dbReference type="EMBL" id="AABAGT010000039">
    <property type="protein sequence ID" value="EAG0868754.1"/>
    <property type="molecule type" value="Genomic_DNA"/>
</dbReference>
<dbReference type="Proteomes" id="UP000365297">
    <property type="component" value="Unassembled WGS sequence"/>
</dbReference>
<evidence type="ECO:0000313" key="81">
    <source>
        <dbReference type="Proteomes" id="UP000389283"/>
    </source>
</evidence>
<dbReference type="EMBL" id="AABEKY010000005">
    <property type="protein sequence ID" value="EAG9387933.1"/>
    <property type="molecule type" value="Genomic_DNA"/>
</dbReference>
<dbReference type="Proteomes" id="UP000548278">
    <property type="component" value="Unassembled WGS sequence"/>
</dbReference>
<evidence type="ECO:0000313" key="109">
    <source>
        <dbReference type="Proteomes" id="UP000843775"/>
    </source>
</evidence>
<evidence type="ECO:0000256" key="4">
    <source>
        <dbReference type="ARBA" id="ARBA00021714"/>
    </source>
</evidence>
<evidence type="ECO:0000313" key="33">
    <source>
        <dbReference type="EMBL" id="EAG4331805.1"/>
    </source>
</evidence>
<keyword evidence="54" id="KW-0966">Cell projection</keyword>
<evidence type="ECO:0000313" key="48">
    <source>
        <dbReference type="EMBL" id="ECY6545367.1"/>
    </source>
</evidence>
<dbReference type="Proteomes" id="UP000525850">
    <property type="component" value="Unassembled WGS sequence"/>
</dbReference>
<dbReference type="Proteomes" id="UP000460224">
    <property type="component" value="Unassembled WGS sequence"/>
</dbReference>
<evidence type="ECO:0000313" key="105">
    <source>
        <dbReference type="Proteomes" id="UP000549379"/>
    </source>
</evidence>
<evidence type="ECO:0000313" key="93">
    <source>
        <dbReference type="Proteomes" id="UP000481141"/>
    </source>
</evidence>
<dbReference type="EMBL" id="QDAY01000001">
    <property type="protein sequence ID" value="KAA9453311.1"/>
    <property type="molecule type" value="Genomic_DNA"/>
</dbReference>
<reference evidence="69 72" key="5">
    <citation type="submission" date="2018-06" db="EMBL/GenBank/DDBJ databases">
        <authorList>
            <consortium name="GenomeTrakr: Next Generation Sequencing Network for Food Pathogen Tracability"/>
        </authorList>
    </citation>
    <scope>NUCLEOTIDE SEQUENCE [LARGE SCALE GENOMIC DNA]</scope>
    <source>
        <strain evidence="32 105">10B02965A-1</strain>
        <strain evidence="18 78">CFSAN008042</strain>
        <strain evidence="34 98">CFSAN063727</strain>
        <strain evidence="50 87">CFSAN102901</strain>
        <strain evidence="24 80">FDA00006494</strain>
        <strain evidence="16 77">FDA00007096</strain>
        <strain evidence="20 83">FDA00008584</strain>
        <strain evidence="30">FDA00011243</strain>
        <strain evidence="17 67">FDA00013332</strain>
        <strain evidence="23 71">FDA00013853</strain>
        <strain evidence="44 85">FDA00014336</strain>
        <strain evidence="46 81">FDA00014370</strain>
        <strain evidence="45 82">FDA00014392</strain>
        <strain evidence="53">FDA00015054</strain>
        <strain evidence="33 101">FDA1005580-S054-001</strain>
        <strain evidence="92">FDA1090798-S029-001</strain>
        <strain evidence="93">FDA956581-098-004</strain>
        <strain evidence="31 96">FDA960927-006-004</strain>
        <strain evidence="35 106">FLAG-38921</strain>
        <strain evidence="47 86">FLAG-51482A</strain>
        <strain evidence="29 69">FLAG-54356</strain>
        <strain evidence="22 79">FSIS31901579</strain>
        <strain evidence="41 97">LS1344</strain>
        <strain evidence="51 89">OSF101448</strain>
        <strain evidence="21 72">VA-WGS-00405</strain>
    </source>
</reference>
<reference evidence="62 102" key="10">
    <citation type="submission" date="2020-06" db="EMBL/GenBank/DDBJ databases">
        <title>Two Listeria outbreaks in Switzerland in 2018 and 2020.</title>
        <authorList>
            <person name="Stevens M.J.A."/>
            <person name="Bloemberg G."/>
            <person name="Nusch-Inderbinnen M."/>
            <person name="Stephan R."/>
        </authorList>
    </citation>
    <scope>NUCLEOTIDE SEQUENCE [LARGE SCALE GENOMIC DNA]</scope>
    <source>
        <strain evidence="62 102">N18-0707</strain>
    </source>
</reference>
<evidence type="ECO:0000313" key="87">
    <source>
        <dbReference type="Proteomes" id="UP000455569"/>
    </source>
</evidence>
<dbReference type="EMBL" id="AALEDS010000018">
    <property type="protein sequence ID" value="ECY6545367.1"/>
    <property type="molecule type" value="Genomic_DNA"/>
</dbReference>
<evidence type="ECO:0000313" key="26">
    <source>
        <dbReference type="EMBL" id="EAE4940694.1"/>
    </source>
</evidence>
<dbReference type="PRINTS" id="PR01302">
    <property type="entry name" value="TYPE3IMPPROT"/>
</dbReference>
<dbReference type="GO" id="GO:0009306">
    <property type="term" value="P:protein secretion"/>
    <property type="evidence" value="ECO:0007669"/>
    <property type="project" value="InterPro"/>
</dbReference>
<dbReference type="EMBL" id="AANEHK010000004">
    <property type="protein sequence ID" value="EDO0985593.1"/>
    <property type="molecule type" value="Genomic_DNA"/>
</dbReference>
<reference evidence="65 66" key="2">
    <citation type="journal article" date="2018" name="BMC Genomics">
        <title>Genes significantly associated with lineage II food isolates of Listeria monocytogenes.</title>
        <authorList>
            <person name="Pirone-Davies C."/>
            <person name="Chen Y."/>
            <person name="Pightling A."/>
            <person name="Ryan G."/>
            <person name="Wang Y."/>
            <person name="Yao K."/>
            <person name="Hoffmann M."/>
            <person name="Allard M.W."/>
        </authorList>
    </citation>
    <scope>NUCLEOTIDE SEQUENCE [LARGE SCALE GENOMIC DNA]</scope>
    <source>
        <strain evidence="65 66">PNUSAL000550</strain>
    </source>
</reference>
<dbReference type="GO" id="GO:0044781">
    <property type="term" value="P:bacterial-type flagellum organization"/>
    <property type="evidence" value="ECO:0007669"/>
    <property type="project" value="UniProtKB-KW"/>
</dbReference>
<evidence type="ECO:0000313" key="62">
    <source>
        <dbReference type="EMBL" id="NYA00580.1"/>
    </source>
</evidence>
<comment type="subcellular location">
    <subcellularLocation>
        <location evidence="1">Bacterial flagellum basal body</location>
    </subcellularLocation>
    <subcellularLocation>
        <location evidence="2">Cell membrane</location>
        <topology evidence="2">Multi-pass membrane protein</topology>
    </subcellularLocation>
</comment>
<keyword evidence="6" id="KW-1003">Cell membrane</keyword>
<evidence type="ECO:0000313" key="53">
    <source>
        <dbReference type="EMBL" id="EDP8513520.1"/>
    </source>
</evidence>
<dbReference type="Proteomes" id="UP000540117">
    <property type="component" value="Unassembled WGS sequence"/>
</dbReference>
<dbReference type="EMBL" id="AABAYG010000001">
    <property type="protein sequence ID" value="EAG2244382.1"/>
    <property type="molecule type" value="Genomic_DNA"/>
</dbReference>
<evidence type="ECO:0000313" key="82">
    <source>
        <dbReference type="Proteomes" id="UP000398321"/>
    </source>
</evidence>
<evidence type="ECO:0000313" key="108">
    <source>
        <dbReference type="Proteomes" id="UP000841146"/>
    </source>
</evidence>
<dbReference type="EMBL" id="AANCRK010000001">
    <property type="protein sequence ID" value="EDN7713747.1"/>
    <property type="molecule type" value="Genomic_DNA"/>
</dbReference>
<evidence type="ECO:0000313" key="78">
    <source>
        <dbReference type="Proteomes" id="UP000368512"/>
    </source>
</evidence>
<evidence type="ECO:0000256" key="14">
    <source>
        <dbReference type="SAM" id="Phobius"/>
    </source>
</evidence>
<reference evidence="63 111" key="1">
    <citation type="submission" date="2016-09" db="EMBL/GenBank/DDBJ databases">
        <title>100K Listeria isolates.</title>
        <authorList>
            <person name="Chen P."/>
            <person name="Weimer B.C."/>
            <person name="Kong N."/>
            <person name="Huang B."/>
        </authorList>
    </citation>
    <scope>NUCLEOTIDE SEQUENCE [LARGE SCALE GENOMIC DNA]</scope>
    <source>
        <strain evidence="63 111">BCW_2383</strain>
    </source>
</reference>
<evidence type="ECO:0000256" key="11">
    <source>
        <dbReference type="ARBA" id="ARBA00023136"/>
    </source>
</evidence>
<evidence type="ECO:0000313" key="102">
    <source>
        <dbReference type="Proteomes" id="UP000544530"/>
    </source>
</evidence>
<dbReference type="Proteomes" id="UP000840197">
    <property type="component" value="Unassembled WGS sequence"/>
</dbReference>
<evidence type="ECO:0000313" key="52">
    <source>
        <dbReference type="EMBL" id="EDO0985593.1"/>
    </source>
</evidence>
<evidence type="ECO:0000313" key="94">
    <source>
        <dbReference type="Proteomes" id="UP000489121"/>
    </source>
</evidence>
<evidence type="ECO:0000313" key="19">
    <source>
        <dbReference type="EMBL" id="EAC9040307.1"/>
    </source>
</evidence>
<evidence type="ECO:0000313" key="83">
    <source>
        <dbReference type="Proteomes" id="UP000403352"/>
    </source>
</evidence>
<keyword evidence="9" id="KW-0653">Protein transport</keyword>
<dbReference type="EMBL" id="AABBHO010000022">
    <property type="protein sequence ID" value="EAG2997370.1"/>
    <property type="molecule type" value="Genomic_DNA"/>
</dbReference>
<protein>
    <recommendedName>
        <fullName evidence="4">Flagellar biosynthetic protein FliP</fullName>
    </recommendedName>
</protein>
<evidence type="ECO:0000313" key="69">
    <source>
        <dbReference type="Proteomes" id="UP000337746"/>
    </source>
</evidence>
<evidence type="ECO:0000313" key="58">
    <source>
        <dbReference type="EMBL" id="HAC0274150.1"/>
    </source>
</evidence>
<feature type="transmembrane region" description="Helical" evidence="14">
    <location>
        <begin position="53"/>
        <end position="84"/>
    </location>
</feature>
<dbReference type="Proteomes" id="UP000364988">
    <property type="component" value="Unassembled WGS sequence"/>
</dbReference>
<evidence type="ECO:0000313" key="38">
    <source>
        <dbReference type="EMBL" id="EAG9520363.1"/>
    </source>
</evidence>
<dbReference type="EMBL" id="AAHZFY010000051">
    <property type="protein sequence ID" value="ECB9515001.1"/>
    <property type="molecule type" value="Genomic_DNA"/>
</dbReference>
<dbReference type="Proteomes" id="UP000489121">
    <property type="component" value="Unassembled WGS sequence"/>
</dbReference>
<evidence type="ECO:0000313" key="61">
    <source>
        <dbReference type="EMBL" id="KAA9453311.1"/>
    </source>
</evidence>
<dbReference type="Proteomes" id="UP000331186">
    <property type="component" value="Unassembled WGS sequence"/>
</dbReference>
<evidence type="ECO:0000313" key="54">
    <source>
        <dbReference type="EMBL" id="HAA8053318.1"/>
    </source>
</evidence>
<dbReference type="EMBL" id="AAALRN010000001">
    <property type="protein sequence ID" value="EAD1184011.1"/>
    <property type="molecule type" value="Genomic_DNA"/>
</dbReference>
<dbReference type="EMBL" id="AABATR010000001">
    <property type="protein sequence ID" value="EAG1892195.1"/>
    <property type="molecule type" value="Genomic_DNA"/>
</dbReference>
<dbReference type="EMBL" id="AALGDA010000064">
    <property type="protein sequence ID" value="ECY9784019.1"/>
    <property type="molecule type" value="Genomic_DNA"/>
</dbReference>
<reference evidence="107 108" key="3">
    <citation type="journal article" date="2018" name="Genome Biol.">
        <title>SKESA: strategic k-mer extension for scrupulous assemblies.</title>
        <authorList>
            <person name="Souvorov A."/>
            <person name="Agarwala R."/>
            <person name="Lipman D.J."/>
        </authorList>
    </citation>
    <scope>NUCLEOTIDE SEQUENCE [LARGE SCALE GENOMIC DNA]</scope>
    <source>
        <strain evidence="54">09CEB371LM</strain>
        <strain evidence="60">2017-325981-023-01</strain>
        <strain evidence="56 110">CFIAFB20100120</strain>
        <strain evidence="55 107">CFIAFB20130012</strain>
        <strain evidence="58">CFIAFB20170037</strain>
        <strain evidence="57 108">CFIAFB20170045</strain>
        <strain evidence="59 109">DMG1500109</strain>
    </source>
</reference>
<evidence type="ECO:0000313" key="97">
    <source>
        <dbReference type="Proteomes" id="UP000527632"/>
    </source>
</evidence>
<evidence type="ECO:0000256" key="8">
    <source>
        <dbReference type="ARBA" id="ARBA00022795"/>
    </source>
</evidence>
<evidence type="ECO:0000313" key="70">
    <source>
        <dbReference type="Proteomes" id="UP000339309"/>
    </source>
</evidence>
<dbReference type="Proteomes" id="UP000337746">
    <property type="component" value="Unassembled WGS sequence"/>
</dbReference>
<evidence type="ECO:0000313" key="64">
    <source>
        <dbReference type="EMBL" id="OET48708.1"/>
    </source>
</evidence>
<evidence type="ECO:0000313" key="20">
    <source>
        <dbReference type="EMBL" id="EAD1184011.1"/>
    </source>
</evidence>
<evidence type="ECO:0000313" key="88">
    <source>
        <dbReference type="Proteomes" id="UP000460224"/>
    </source>
</evidence>
<keyword evidence="54" id="KW-0969">Cilium</keyword>
<evidence type="ECO:0000313" key="47">
    <source>
        <dbReference type="EMBL" id="ECX6923631.1"/>
    </source>
</evidence>
<dbReference type="EMBL" id="DABJAN010000001">
    <property type="protein sequence ID" value="HAJ9592182.1"/>
    <property type="molecule type" value="Genomic_DNA"/>
</dbReference>
<keyword evidence="7 14" id="KW-0812">Transmembrane</keyword>
<evidence type="ECO:0000313" key="68">
    <source>
        <dbReference type="Proteomes" id="UP000336166"/>
    </source>
</evidence>
<dbReference type="EMBL" id="AACJYH010000001">
    <property type="protein sequence ID" value="EAK8896397.1"/>
    <property type="molecule type" value="Genomic_DNA"/>
</dbReference>
<evidence type="ECO:0000313" key="84">
    <source>
        <dbReference type="Proteomes" id="UP000410967"/>
    </source>
</evidence>
<dbReference type="GO" id="GO:0005886">
    <property type="term" value="C:plasma membrane"/>
    <property type="evidence" value="ECO:0007669"/>
    <property type="project" value="UniProtKB-SubCell"/>
</dbReference>
<feature type="transmembrane region" description="Helical" evidence="14">
    <location>
        <begin position="229"/>
        <end position="250"/>
    </location>
</feature>
<evidence type="ECO:0000313" key="23">
    <source>
        <dbReference type="EMBL" id="EAD5785492.1"/>
    </source>
</evidence>
<evidence type="ECO:0000313" key="18">
    <source>
        <dbReference type="EMBL" id="EAC7479268.1"/>
    </source>
</evidence>
<evidence type="ECO:0000313" key="42">
    <source>
        <dbReference type="EMBL" id="EAK8896397.1"/>
    </source>
</evidence>
<evidence type="ECO:0000313" key="32">
    <source>
        <dbReference type="EMBL" id="EAG2997370.1"/>
    </source>
</evidence>
<reference evidence="84 95" key="7">
    <citation type="submission" date="2019-04" db="EMBL/GenBank/DDBJ databases">
        <authorList>
            <consortium name="GenomeTrakr network: Whole genome sequencing for foodborne pathogen traceback"/>
        </authorList>
    </citation>
    <scope>NUCLEOTIDE SEQUENCE [LARGE SCALE GENOMIC DNA]</scope>
    <source>
        <strain evidence="36 104">CFSAN004300</strain>
        <strain evidence="37 95">CFSAN072474</strain>
        <strain evidence="48 76">FLAG-55987</strain>
        <strain evidence="43 84">PHLUSALM00088</strain>
    </source>
</reference>
<dbReference type="Proteomes" id="UP000403352">
    <property type="component" value="Unassembled WGS sequence"/>
</dbReference>
<reference evidence="54" key="9">
    <citation type="submission" date="2019-10" db="EMBL/GenBank/DDBJ databases">
        <authorList>
            <consortium name="NCBI Pathogen Detection Project"/>
        </authorList>
    </citation>
    <scope>NUCLEOTIDE SEQUENCE</scope>
    <source>
        <strain evidence="54">09CEB371LM</strain>
        <strain evidence="60">2017-325981-023-01</strain>
        <strain evidence="56">CFIAFB20100120</strain>
        <strain evidence="55">CFIAFB20130012</strain>
        <strain evidence="58">CFIAFB20170037</strain>
        <strain evidence="57">CFIAFB20170045</strain>
        <strain evidence="59">DMG1500109</strain>
    </source>
</reference>
<evidence type="ECO:0000313" key="74">
    <source>
        <dbReference type="Proteomes" id="UP000354255"/>
    </source>
</evidence>
<dbReference type="RefSeq" id="WP_003724416.1">
    <property type="nucleotide sequence ID" value="NC_021824.1"/>
</dbReference>
<dbReference type="EMBL" id="AABEMN010000016">
    <property type="protein sequence ID" value="EAG9520363.1"/>
    <property type="molecule type" value="Genomic_DNA"/>
</dbReference>
<dbReference type="Proteomes" id="UP000379076">
    <property type="component" value="Unassembled WGS sequence"/>
</dbReference>
<dbReference type="Proteomes" id="UP000478704">
    <property type="component" value="Unassembled WGS sequence"/>
</dbReference>
<dbReference type="EMBL" id="AANDSR010000001">
    <property type="protein sequence ID" value="EDN9835552.1"/>
    <property type="molecule type" value="Genomic_DNA"/>
</dbReference>
<evidence type="ECO:0000313" key="28">
    <source>
        <dbReference type="EMBL" id="EAG1892195.1"/>
    </source>
</evidence>
<evidence type="ECO:0000313" key="101">
    <source>
        <dbReference type="Proteomes" id="UP000540117"/>
    </source>
</evidence>
<dbReference type="Proteomes" id="UP000339309">
    <property type="component" value="Unassembled WGS sequence"/>
</dbReference>
<dbReference type="Proteomes" id="UP000852906">
    <property type="component" value="Unassembled WGS sequence"/>
</dbReference>
<dbReference type="GO" id="GO:0009425">
    <property type="term" value="C:bacterial-type flagellum basal body"/>
    <property type="evidence" value="ECO:0007669"/>
    <property type="project" value="UniProtKB-SubCell"/>
</dbReference>
<keyword evidence="54" id="KW-0282">Flagellum</keyword>
<dbReference type="EMBL" id="AABAWE010000001">
    <property type="protein sequence ID" value="EAG2086033.1"/>
    <property type="molecule type" value="Genomic_DNA"/>
</dbReference>
<comment type="caution">
    <text evidence="54">The sequence shown here is derived from an EMBL/GenBank/DDBJ whole genome shotgun (WGS) entry which is preliminary data.</text>
</comment>
<dbReference type="EMBL" id="AAAMZD010000001">
    <property type="protein sequence ID" value="EAD3791709.1"/>
    <property type="molecule type" value="Genomic_DNA"/>
</dbReference>
<evidence type="ECO:0000313" key="106">
    <source>
        <dbReference type="Proteomes" id="UP000566721"/>
    </source>
</evidence>
<evidence type="ECO:0000313" key="73">
    <source>
        <dbReference type="Proteomes" id="UP000350032"/>
    </source>
</evidence>
<dbReference type="Proteomes" id="UP000345329">
    <property type="component" value="Unassembled WGS sequence"/>
</dbReference>
<dbReference type="PANTHER" id="PTHR30587">
    <property type="entry name" value="FLAGELLAR BIOSYNTHETIC PROTEIN FLIP"/>
    <property type="match status" value="1"/>
</dbReference>
<dbReference type="InterPro" id="IPR005837">
    <property type="entry name" value="FliP"/>
</dbReference>
<evidence type="ECO:0000313" key="29">
    <source>
        <dbReference type="EMBL" id="EAG2086033.1"/>
    </source>
</evidence>
<dbReference type="PRINTS" id="PR00951">
    <property type="entry name" value="FLGBIOSNFLIP"/>
</dbReference>
<dbReference type="EMBL" id="JACAVN010000001">
    <property type="protein sequence ID" value="NYA00580.1"/>
    <property type="molecule type" value="Genomic_DNA"/>
</dbReference>
<evidence type="ECO:0000256" key="7">
    <source>
        <dbReference type="ARBA" id="ARBA00022692"/>
    </source>
</evidence>
<evidence type="ECO:0000313" key="100">
    <source>
        <dbReference type="Proteomes" id="UP000533021"/>
    </source>
</evidence>
<dbReference type="Proteomes" id="UP000840039">
    <property type="component" value="Unassembled WGS sequence"/>
</dbReference>
<dbReference type="KEGG" id="lmok:CQ02_03650"/>
<dbReference type="Pfam" id="PF00813">
    <property type="entry name" value="FliP"/>
    <property type="match status" value="1"/>
</dbReference>
<dbReference type="InterPro" id="IPR005838">
    <property type="entry name" value="T3SS_IM_P"/>
</dbReference>
<evidence type="ECO:0000313" key="30">
    <source>
        <dbReference type="EMBL" id="EAG2244382.1"/>
    </source>
</evidence>
<evidence type="ECO:0000313" key="65">
    <source>
        <dbReference type="EMBL" id="RKA11017.1"/>
    </source>
</evidence>
<evidence type="ECO:0000313" key="21">
    <source>
        <dbReference type="EMBL" id="EAD3791709.1"/>
    </source>
</evidence>
<dbReference type="EMBL" id="AAIAJJ010000002">
    <property type="protein sequence ID" value="ECC1555764.1"/>
    <property type="molecule type" value="Genomic_DNA"/>
</dbReference>
<dbReference type="Proteomes" id="UP000549379">
    <property type="component" value="Unassembled WGS sequence"/>
</dbReference>
<evidence type="ECO:0000313" key="27">
    <source>
        <dbReference type="EMBL" id="EAG0868754.1"/>
    </source>
</evidence>
<evidence type="ECO:0000313" key="96">
    <source>
        <dbReference type="Proteomes" id="UP000525850"/>
    </source>
</evidence>
<evidence type="ECO:0000313" key="39">
    <source>
        <dbReference type="EMBL" id="EAH2281045.1"/>
    </source>
</evidence>
<evidence type="ECO:0000313" key="86">
    <source>
        <dbReference type="Proteomes" id="UP000427828"/>
    </source>
</evidence>
<dbReference type="EMBL" id="AABFVG010000002">
    <property type="protein sequence ID" value="EAH2281045.1"/>
    <property type="molecule type" value="Genomic_DNA"/>
</dbReference>
<proteinExistence type="inferred from homology"/>
<evidence type="ECO:0000313" key="44">
    <source>
        <dbReference type="EMBL" id="ECB9472342.1"/>
    </source>
</evidence>
<evidence type="ECO:0000256" key="10">
    <source>
        <dbReference type="ARBA" id="ARBA00022989"/>
    </source>
</evidence>
<evidence type="ECO:0000313" key="76">
    <source>
        <dbReference type="Proteomes" id="UP000364988"/>
    </source>
</evidence>
<dbReference type="EMBL" id="QXLS01000001">
    <property type="protein sequence ID" value="RKA11017.1"/>
    <property type="molecule type" value="Genomic_DNA"/>
</dbReference>
<dbReference type="Proteomes" id="UP000389283">
    <property type="component" value="Unassembled WGS sequence"/>
</dbReference>
<evidence type="ECO:0000313" key="51">
    <source>
        <dbReference type="EMBL" id="EDN9835552.1"/>
    </source>
</evidence>
<evidence type="ECO:0000256" key="12">
    <source>
        <dbReference type="ARBA" id="ARBA00023143"/>
    </source>
</evidence>
<evidence type="ECO:0000313" key="40">
    <source>
        <dbReference type="EMBL" id="EAH3292841.1"/>
    </source>
</evidence>
<dbReference type="EMBL" id="DAAJZA010000018">
    <property type="protein sequence ID" value="HAC1756287.1"/>
    <property type="molecule type" value="Genomic_DNA"/>
</dbReference>
<evidence type="ECO:0000313" key="37">
    <source>
        <dbReference type="EMBL" id="EAG9387933.1"/>
    </source>
</evidence>
<evidence type="ECO:0000313" key="41">
    <source>
        <dbReference type="EMBL" id="EAH4240974.1"/>
    </source>
</evidence>
<evidence type="ECO:0000313" key="36">
    <source>
        <dbReference type="EMBL" id="EAG6991870.1"/>
    </source>
</evidence>
<dbReference type="Proteomes" id="UP000478682">
    <property type="component" value="Unassembled WGS sequence"/>
</dbReference>
<evidence type="ECO:0000313" key="79">
    <source>
        <dbReference type="Proteomes" id="UP000376505"/>
    </source>
</evidence>
<reference evidence="49 94" key="8">
    <citation type="submission" date="2019-09" db="EMBL/GenBank/DDBJ databases">
        <authorList>
            <consortium name="PulseNet: The National Subtyping Network for Foodborne Disease Surveillance"/>
            <person name="Tarr C.L."/>
            <person name="Trees E."/>
            <person name="Katz L.S."/>
            <person name="Carleton-Romer H.A."/>
            <person name="Stroika S."/>
            <person name="Kucerova Z."/>
            <person name="Roache K.F."/>
            <person name="Sabol A.L."/>
            <person name="Besser J."/>
            <person name="Gerner-Smidt P."/>
        </authorList>
    </citation>
    <scope>NUCLEOTIDE SEQUENCE [LARGE SCALE GENOMIC DNA]</scope>
    <source>
        <strain evidence="15 70">2015L-6227</strain>
        <strain evidence="25 68">PNUSAL000134</strain>
        <strain evidence="19 74">PNUSAL000910</strain>
        <strain evidence="27 75">PNUSAL002180</strain>
        <strain evidence="28 91">PNUSAL002298</strain>
        <strain evidence="42 73">PNUSAL004402</strain>
        <strain evidence="49 94">PNUSAL005692</strain>
    </source>
</reference>
<evidence type="ECO:0000313" key="34">
    <source>
        <dbReference type="EMBL" id="EAG4461282.1"/>
    </source>
</evidence>
<dbReference type="Proteomes" id="UP000455569">
    <property type="component" value="Unassembled WGS sequence"/>
</dbReference>
<keyword evidence="5" id="KW-0813">Transport</keyword>
<evidence type="ECO:0000313" key="66">
    <source>
        <dbReference type="Proteomes" id="UP000272537"/>
    </source>
</evidence>
<evidence type="ECO:0000313" key="72">
    <source>
        <dbReference type="Proteomes" id="UP000345329"/>
    </source>
</evidence>
<dbReference type="Proteomes" id="UP000467536">
    <property type="component" value="Unassembled WGS sequence"/>
</dbReference>
<evidence type="ECO:0000313" key="25">
    <source>
        <dbReference type="EMBL" id="EAE2355522.1"/>
    </source>
</evidence>
<dbReference type="EMBL" id="AAAREG010000019">
    <property type="protein sequence ID" value="EAE2355522.1"/>
    <property type="molecule type" value="Genomic_DNA"/>
</dbReference>
<dbReference type="KEGG" id="lmv:Y193_12350"/>
<dbReference type="Proteomes" id="UP000566721">
    <property type="component" value="Unassembled WGS sequence"/>
</dbReference>
<evidence type="ECO:0000313" key="75">
    <source>
        <dbReference type="Proteomes" id="UP000358545"/>
    </source>
</evidence>
<dbReference type="Proteomes" id="UP000368512">
    <property type="component" value="Unassembled WGS sequence"/>
</dbReference>
<feature type="transmembrane region" description="Helical" evidence="14">
    <location>
        <begin position="12"/>
        <end position="33"/>
    </location>
</feature>
<evidence type="ECO:0000256" key="13">
    <source>
        <dbReference type="ARBA" id="ARBA00023225"/>
    </source>
</evidence>
<evidence type="ECO:0000313" key="92">
    <source>
        <dbReference type="Proteomes" id="UP000478704"/>
    </source>
</evidence>
<dbReference type="Proteomes" id="UP000272537">
    <property type="component" value="Unassembled WGS sequence"/>
</dbReference>
<dbReference type="Proteomes" id="UP000336166">
    <property type="component" value="Unassembled WGS sequence"/>
</dbReference>
<dbReference type="Proteomes" id="UP000467347">
    <property type="component" value="Unassembled WGS sequence"/>
</dbReference>
<dbReference type="EMBL" id="AAAKQF010000005">
    <property type="protein sequence ID" value="EAC9040307.1"/>
    <property type="molecule type" value="Genomic_DNA"/>
</dbReference>
<keyword evidence="12" id="KW-0975">Bacterial flagellum</keyword>
<evidence type="ECO:0000313" key="22">
    <source>
        <dbReference type="EMBL" id="EAD5775191.1"/>
    </source>
</evidence>
<gene>
    <name evidence="65" type="primary">flip</name>
    <name evidence="27" type="ORF">A8L61_15890</name>
    <name evidence="36" type="ORF">AB917_14865</name>
    <name evidence="15" type="ORF">ABZ57_02235</name>
    <name evidence="64" type="ORF">AJL21_10585</name>
    <name evidence="63" type="ORF">AJL21_15600</name>
    <name evidence="24" type="ORF">ART25_00235</name>
    <name evidence="16" type="ORF">ARY78_02775</name>
    <name evidence="31" type="ORF">B1N52_03010</name>
    <name evidence="30" type="ORF">B1S26_03075</name>
    <name evidence="32" type="ORF">B5K54_08705</name>
    <name evidence="28" type="ORF">BB997_01075</name>
    <name evidence="47" type="ORF">BCZ19_03040</name>
    <name evidence="29" type="ORF">BCZ21_02080</name>
    <name evidence="34" type="ORF">CA369_03185</name>
    <name evidence="33" type="ORF">CAV64_11210</name>
    <name evidence="37" type="ORF">CW845_10595</name>
    <name evidence="39" type="ORF">D4920_03080</name>
    <name evidence="38" type="ORF">D4B11_11320</name>
    <name evidence="40" type="ORF">D5N24_00390</name>
    <name evidence="42" type="ORF">D7104_01660</name>
    <name evidence="61" type="ORF">DCK61_02320</name>
    <name evidence="35" type="ORF">DCT16_01075</name>
    <name evidence="18" type="ORF">DQ70_01050</name>
    <name evidence="17" type="ORF">DU018_14445</name>
    <name evidence="65" type="ORF">DYZ80_00549</name>
    <name evidence="26" type="ORF">E1W56_01355</name>
    <name evidence="41" type="ORF">E5F58_03040</name>
    <name evidence="23" type="ORF">EX365_02820</name>
    <name evidence="22" type="ORF">EXZ73_12895</name>
    <name evidence="48" type="ORF">F6436_13575</name>
    <name evidence="49" type="ORF">F6515_13590</name>
    <name evidence="43" type="ORF">FA835_10085</name>
    <name evidence="45" type="ORF">FLQ97_14870</name>
    <name evidence="44" type="ORF">FLR03_01460</name>
    <name evidence="46" type="ORF">FNX40_02960</name>
    <name evidence="52" type="ORF">FV747_06210</name>
    <name evidence="53" type="ORF">G3O21_000920</name>
    <name evidence="54" type="ORF">GHH22_09130</name>
    <name evidence="59" type="ORF">GI949_15045</name>
    <name evidence="51" type="ORF">GJW51_02595</name>
    <name evidence="50" type="ORF">GQG13_01265</name>
    <name evidence="55" type="ORF">GYR60_13555</name>
    <name evidence="56" type="ORF">GYS09_00070</name>
    <name evidence="57" type="ORF">GYX23_02545</name>
    <name evidence="58" type="ORF">GYY14_02075</name>
    <name evidence="60" type="ORF">HQN34_000348</name>
    <name evidence="62" type="ORF">HZJ64_01950</name>
    <name evidence="19" type="ORF">KV70_08815</name>
    <name evidence="20" type="ORF">QD52_02815</name>
    <name evidence="21" type="ORF">UI29_02840</name>
    <name evidence="25" type="ORF">Y261_14380</name>
</gene>
<dbReference type="Proteomes" id="UP000427828">
    <property type="component" value="Unassembled WGS sequence"/>
</dbReference>
<feature type="transmembrane region" description="Helical" evidence="14">
    <location>
        <begin position="96"/>
        <end position="119"/>
    </location>
</feature>
<evidence type="ECO:0000313" key="67">
    <source>
        <dbReference type="Proteomes" id="UP000331186"/>
    </source>
</evidence>
<dbReference type="Proteomes" id="UP000544530">
    <property type="component" value="Unassembled WGS sequence"/>
</dbReference>
<evidence type="ECO:0000313" key="71">
    <source>
        <dbReference type="Proteomes" id="UP000344343"/>
    </source>
</evidence>
<dbReference type="Proteomes" id="UP000842809">
    <property type="component" value="Unassembled WGS sequence"/>
</dbReference>
<dbReference type="Proteomes" id="UP000481141">
    <property type="component" value="Unassembled WGS sequence"/>
</dbReference>
<evidence type="ECO:0000313" key="60">
    <source>
        <dbReference type="EMBL" id="HAJ9592182.1"/>
    </source>
</evidence>
<dbReference type="EMBL" id="MJTJ01000019">
    <property type="protein sequence ID" value="OET48708.1"/>
    <property type="molecule type" value="Genomic_DNA"/>
</dbReference>
<evidence type="ECO:0000313" key="91">
    <source>
        <dbReference type="Proteomes" id="UP000478682"/>
    </source>
</evidence>
<evidence type="ECO:0000313" key="77">
    <source>
        <dbReference type="Proteomes" id="UP000365297"/>
    </source>
</evidence>
<evidence type="ECO:0000313" key="95">
    <source>
        <dbReference type="Proteomes" id="UP000522199"/>
    </source>
</evidence>
<dbReference type="EMBL" id="AAAIKW010000001">
    <property type="protein sequence ID" value="EAC4551298.1"/>
    <property type="molecule type" value="Genomic_DNA"/>
</dbReference>
<sequence>MRKIASRRVFQVSFIVIFAISLVVFWPGVNVHAESWLDSLGVNGTDGVNSSVALFVLVTVLSLSASIVLMFTHFTYCIIVLGLTRQGLGATNLPPNQVLVGLALFLSLFMMQPLITAWYDDVYKPSQKEEWSASKVWDETKPLLTKYVAENTYKHDINMMLKAEGEDPVTKKEDAPLMALMPAFILTQITQGFLTGMFIYLAFIFIDLIVSTLLMYLGMMMVPPMTISLPFKILVFIFIGGYGLITNMIFQTIHF</sequence>
<dbReference type="EMBL" id="AABGHY010000001">
    <property type="protein sequence ID" value="EAH3292841.1"/>
    <property type="molecule type" value="Genomic_DNA"/>
</dbReference>
<dbReference type="Proteomes" id="UP000843503">
    <property type="component" value="Unassembled WGS sequence"/>
</dbReference>
<name>A0A0B8R2H2_LISMN</name>
<dbReference type="Proteomes" id="UP000358545">
    <property type="component" value="Unassembled WGS sequence"/>
</dbReference>
<reference evidence="99 100" key="6">
    <citation type="submission" date="2019-04" db="EMBL/GenBank/DDBJ databases">
        <authorList>
            <person name="Ashton P.M."/>
            <person name="Dallman T."/>
            <person name="Nair S."/>
            <person name="De Pinna E."/>
            <person name="Peters T."/>
            <person name="Grant K."/>
        </authorList>
    </citation>
    <scope>NUCLEOTIDE SEQUENCE [LARGE SCALE GENOMIC DNA]</scope>
    <source>
        <strain evidence="39 100">282333</strain>
        <strain evidence="40 99">282352</strain>
        <strain evidence="38 103">289003</strain>
        <strain evidence="52 90">788324</strain>
        <strain evidence="26">RL15000286</strain>
    </source>
</reference>
<reference evidence="61 88" key="4">
    <citation type="submission" date="2018-04" db="EMBL/GenBank/DDBJ databases">
        <title>Genome Analysis of a Prevalent Clone of Listeria monocytogenes Sequence Type 87 in China.</title>
        <authorList>
            <person name="Wang Y."/>
        </authorList>
    </citation>
    <scope>NUCLEOTIDE SEQUENCE [LARGE SCALE GENOMIC DNA]</scope>
    <source>
        <strain evidence="61 88">ICDC_LM1523</strain>
    </source>
</reference>
<dbReference type="EMBL" id="AABBYJ010000006">
    <property type="protein sequence ID" value="EAG4331805.1"/>
    <property type="molecule type" value="Genomic_DNA"/>
</dbReference>
<dbReference type="EMBL" id="AAAJKI010000056">
    <property type="protein sequence ID" value="EAC6549556.1"/>
    <property type="molecule type" value="Genomic_DNA"/>
</dbReference>
<dbReference type="AlphaFoldDB" id="A0A0B8R2H2"/>
<organism evidence="54">
    <name type="scientific">Listeria monocytogenes</name>
    <dbReference type="NCBI Taxonomy" id="1639"/>
    <lineage>
        <taxon>Bacteria</taxon>
        <taxon>Bacillati</taxon>
        <taxon>Bacillota</taxon>
        <taxon>Bacilli</taxon>
        <taxon>Bacillales</taxon>
        <taxon>Listeriaceae</taxon>
        <taxon>Listeria</taxon>
    </lineage>
</organism>
<evidence type="ECO:0000313" key="57">
    <source>
        <dbReference type="EMBL" id="HAC0011871.1"/>
    </source>
</evidence>
<dbReference type="Proteomes" id="UP000841146">
    <property type="component" value="Unassembled WGS sequence"/>
</dbReference>
<dbReference type="PANTHER" id="PTHR30587:SF0">
    <property type="entry name" value="FLAGELLAR BIOSYNTHETIC PROTEIN FLIP"/>
    <property type="match status" value="1"/>
</dbReference>
<dbReference type="Proteomes" id="UP000528151">
    <property type="component" value="Unassembled WGS sequence"/>
</dbReference>
<evidence type="ECO:0000256" key="3">
    <source>
        <dbReference type="ARBA" id="ARBA00006257"/>
    </source>
</evidence>
<dbReference type="EMBL" id="AABBZO010000002">
    <property type="protein sequence ID" value="EAG4461282.1"/>
    <property type="molecule type" value="Genomic_DNA"/>
</dbReference>
<dbReference type="Proteomes" id="UP000393182">
    <property type="component" value="Unassembled WGS sequence"/>
</dbReference>
<evidence type="ECO:0000256" key="6">
    <source>
        <dbReference type="ARBA" id="ARBA00022475"/>
    </source>
</evidence>
<evidence type="ECO:0000313" key="35">
    <source>
        <dbReference type="EMBL" id="EAG6167975.1"/>
    </source>
</evidence>
<evidence type="ECO:0000313" key="104">
    <source>
        <dbReference type="Proteomes" id="UP000548278"/>
    </source>
</evidence>
<dbReference type="EMBL" id="AAASLB010000001">
    <property type="protein sequence ID" value="EAE4940694.1"/>
    <property type="molecule type" value="Genomic_DNA"/>
</dbReference>
<dbReference type="Proteomes" id="UP000344343">
    <property type="component" value="Unassembled WGS sequence"/>
</dbReference>
<evidence type="ECO:0000256" key="9">
    <source>
        <dbReference type="ARBA" id="ARBA00022927"/>
    </source>
</evidence>
<evidence type="ECO:0000256" key="5">
    <source>
        <dbReference type="ARBA" id="ARBA00022448"/>
    </source>
</evidence>
<evidence type="ECO:0000313" key="49">
    <source>
        <dbReference type="EMBL" id="ECY9784019.1"/>
    </source>
</evidence>
<dbReference type="EMBL" id="AAANYR010000001">
    <property type="protein sequence ID" value="EAD5785492.1"/>
    <property type="molecule type" value="Genomic_DNA"/>
</dbReference>
<evidence type="ECO:0000313" key="31">
    <source>
        <dbReference type="EMBL" id="EAG2514118.1"/>
    </source>
</evidence>
<dbReference type="Proteomes" id="UP000546397">
    <property type="component" value="Unassembled WGS sequence"/>
</dbReference>
<dbReference type="EMBL" id="AABCVX010000001">
    <property type="protein sequence ID" value="EAG6167975.1"/>
    <property type="molecule type" value="Genomic_DNA"/>
</dbReference>
<dbReference type="Proteomes" id="UP000354255">
    <property type="component" value="Unassembled WGS sequence"/>
</dbReference>
<dbReference type="Proteomes" id="UP000423131">
    <property type="component" value="Unassembled WGS sequence"/>
</dbReference>
<evidence type="ECO:0000313" key="103">
    <source>
        <dbReference type="Proteomes" id="UP000546397"/>
    </source>
</evidence>
<evidence type="ECO:0000313" key="99">
    <source>
        <dbReference type="Proteomes" id="UP000530452"/>
    </source>
</evidence>
<evidence type="ECO:0000313" key="45">
    <source>
        <dbReference type="EMBL" id="ECB9515001.1"/>
    </source>
</evidence>
<evidence type="ECO:0000313" key="46">
    <source>
        <dbReference type="EMBL" id="ECC1555764.1"/>
    </source>
</evidence>
<evidence type="ECO:0000313" key="90">
    <source>
        <dbReference type="Proteomes" id="UP000467536"/>
    </source>
</evidence>
<keyword evidence="8" id="KW-1005">Bacterial flagellum biogenesis</keyword>
<dbReference type="EMBL" id="AABDGJ010000017">
    <property type="protein sequence ID" value="EAG6991870.1"/>
    <property type="molecule type" value="Genomic_DNA"/>
</dbReference>
<dbReference type="Proteomes" id="UP000533021">
    <property type="component" value="Unassembled WGS sequence"/>
</dbReference>
<evidence type="ECO:0000313" key="59">
    <source>
        <dbReference type="EMBL" id="HAC1756287.1"/>
    </source>
</evidence>
<dbReference type="EMBL" id="AAHZFN010000002">
    <property type="protein sequence ID" value="ECB9472342.1"/>
    <property type="molecule type" value="Genomic_DNA"/>
</dbReference>
<evidence type="ECO:0000313" key="55">
    <source>
        <dbReference type="EMBL" id="HAB8399551.1"/>
    </source>
</evidence>
<dbReference type="EMBL" id="AALAQH010000001">
    <property type="protein sequence ID" value="ECX6923631.1"/>
    <property type="molecule type" value="Genomic_DNA"/>
</dbReference>
<comment type="similarity">
    <text evidence="3">Belongs to the FliP/MopC/SpaP family.</text>
</comment>
<evidence type="ECO:0000313" key="16">
    <source>
        <dbReference type="EMBL" id="EAC5549353.1"/>
    </source>
</evidence>
<dbReference type="Proteomes" id="UP000410967">
    <property type="component" value="Unassembled WGS sequence"/>
</dbReference>
<keyword evidence="13" id="KW-1006">Bacterial flagellum protein export</keyword>
<dbReference type="EMBL" id="DAAJFY010000001">
    <property type="protein sequence ID" value="HAC0274150.1"/>
    <property type="molecule type" value="Genomic_DNA"/>
</dbReference>
<feature type="transmembrane region" description="Helical" evidence="14">
    <location>
        <begin position="197"/>
        <end position="217"/>
    </location>
</feature>
<dbReference type="EMBL" id="AAAQQZ010000001">
    <property type="protein sequence ID" value="EAE1337349.1"/>
    <property type="molecule type" value="Genomic_DNA"/>
</dbReference>
<dbReference type="Proteomes" id="UP000350032">
    <property type="component" value="Unassembled WGS sequence"/>
</dbReference>
<dbReference type="Proteomes" id="UP000843775">
    <property type="component" value="Unassembled WGS sequence"/>
</dbReference>
<dbReference type="EMBL" id="AABBAW010000001">
    <property type="protein sequence ID" value="EAG2514118.1"/>
    <property type="molecule type" value="Genomic_DNA"/>
</dbReference>
<evidence type="ECO:0000313" key="80">
    <source>
        <dbReference type="Proteomes" id="UP000379076"/>
    </source>
</evidence>
<dbReference type="EMBL" id="AABGUK010000001">
    <property type="protein sequence ID" value="EAH4240974.1"/>
    <property type="molecule type" value="Genomic_DNA"/>
</dbReference>
<dbReference type="EMBL" id="DAAEEB010000005">
    <property type="protein sequence ID" value="HAA8053318.1"/>
    <property type="molecule type" value="Genomic_DNA"/>
</dbReference>
<evidence type="ECO:0000313" key="98">
    <source>
        <dbReference type="Proteomes" id="UP000528151"/>
    </source>
</evidence>
<dbReference type="EMBL" id="DAAJCS010000002">
    <property type="protein sequence ID" value="HAC0011871.1"/>
    <property type="molecule type" value="Genomic_DNA"/>
</dbReference>
<dbReference type="OMA" id="MMMLPPI"/>
<evidence type="ECO:0000313" key="110">
    <source>
        <dbReference type="Proteomes" id="UP000844415"/>
    </source>
</evidence>
<dbReference type="EMBL" id="MJTJ01000023">
    <property type="protein sequence ID" value="OET47905.1"/>
    <property type="molecule type" value="Genomic_DNA"/>
</dbReference>
<dbReference type="Proteomes" id="UP000530452">
    <property type="component" value="Unassembled WGS sequence"/>
</dbReference>
<dbReference type="Proteomes" id="UP000376505">
    <property type="component" value="Unassembled WGS sequence"/>
</dbReference>
<dbReference type="EMBL" id="AAAIXK010000001">
    <property type="protein sequence ID" value="EAC5549353.1"/>
    <property type="molecule type" value="Genomic_DNA"/>
</dbReference>
<evidence type="ECO:0000313" key="43">
    <source>
        <dbReference type="EMBL" id="EAK9317454.1"/>
    </source>
</evidence>
<dbReference type="EMBL" id="DAAIJL010000001">
    <property type="protein sequence ID" value="HAB8555680.1"/>
    <property type="molecule type" value="Genomic_DNA"/>
</dbReference>
<dbReference type="Proteomes" id="UP000844415">
    <property type="component" value="Unassembled WGS sequence"/>
</dbReference>
<evidence type="ECO:0000313" key="24">
    <source>
        <dbReference type="EMBL" id="EAE1337349.1"/>
    </source>
</evidence>
<evidence type="ECO:0000313" key="85">
    <source>
        <dbReference type="Proteomes" id="UP000423131"/>
    </source>
</evidence>
<dbReference type="EMBL" id="AACKDQ010000022">
    <property type="protein sequence ID" value="EAK9317454.1"/>
    <property type="molecule type" value="Genomic_DNA"/>
</dbReference>
<evidence type="ECO:0000313" key="89">
    <source>
        <dbReference type="Proteomes" id="UP000467347"/>
    </source>
</evidence>
<dbReference type="EMBL" id="AAANYN010000024">
    <property type="protein sequence ID" value="EAD5775191.1"/>
    <property type="molecule type" value="Genomic_DNA"/>
</dbReference>
<accession>A0A0B8R2H2</accession>
<evidence type="ECO:0000313" key="17">
    <source>
        <dbReference type="EMBL" id="EAC6549556.1"/>
    </source>
</evidence>
<dbReference type="Proteomes" id="UP000527632">
    <property type="component" value="Unassembled WGS sequence"/>
</dbReference>
<evidence type="ECO:0000256" key="2">
    <source>
        <dbReference type="ARBA" id="ARBA00004651"/>
    </source>
</evidence>
<evidence type="ECO:0000313" key="50">
    <source>
        <dbReference type="EMBL" id="EDN7713747.1"/>
    </source>
</evidence>
<keyword evidence="11 14" id="KW-0472">Membrane</keyword>
<evidence type="ECO:0000313" key="15">
    <source>
        <dbReference type="EMBL" id="EAC4551298.1"/>
    </source>
</evidence>
<dbReference type="EMBL" id="AANPAU010000002">
    <property type="protein sequence ID" value="EDP8513520.1"/>
    <property type="molecule type" value="Genomic_DNA"/>
</dbReference>
<dbReference type="EMBL" id="DAAIHR010000016">
    <property type="protein sequence ID" value="HAB8399551.1"/>
    <property type="molecule type" value="Genomic_DNA"/>
</dbReference>
<evidence type="ECO:0000313" key="56">
    <source>
        <dbReference type="EMBL" id="HAB8555680.1"/>
    </source>
</evidence>
<dbReference type="EMBL" id="AAAJWF010000001">
    <property type="protein sequence ID" value="EAC7479268.1"/>
    <property type="molecule type" value="Genomic_DNA"/>
</dbReference>